<evidence type="ECO:0000256" key="6">
    <source>
        <dbReference type="ARBA" id="ARBA00023136"/>
    </source>
</evidence>
<dbReference type="NCBIfam" id="TIGR03025">
    <property type="entry name" value="EPS_sugtrans"/>
    <property type="match status" value="1"/>
</dbReference>
<feature type="transmembrane region" description="Helical" evidence="8">
    <location>
        <begin position="119"/>
        <end position="138"/>
    </location>
</feature>
<dbReference type="EMBL" id="NPKH01000023">
    <property type="protein sequence ID" value="PAP94321.1"/>
    <property type="molecule type" value="Genomic_DNA"/>
</dbReference>
<dbReference type="GO" id="GO:0009242">
    <property type="term" value="P:colanic acid biosynthetic process"/>
    <property type="evidence" value="ECO:0007669"/>
    <property type="project" value="TreeGrafter"/>
</dbReference>
<comment type="caution">
    <text evidence="10">The sequence shown here is derived from an EMBL/GenBank/DDBJ whole genome shotgun (WGS) entry which is preliminary data.</text>
</comment>
<gene>
    <name evidence="10" type="ORF">CIT31_18690</name>
</gene>
<keyword evidence="5 8" id="KW-1133">Transmembrane helix</keyword>
<evidence type="ECO:0000256" key="1">
    <source>
        <dbReference type="ARBA" id="ARBA00004141"/>
    </source>
</evidence>
<keyword evidence="3" id="KW-0808">Transferase</keyword>
<dbReference type="AlphaFoldDB" id="A0A271KEU9"/>
<dbReference type="GO" id="GO:0016020">
    <property type="term" value="C:membrane"/>
    <property type="evidence" value="ECO:0007669"/>
    <property type="project" value="UniProtKB-SubCell"/>
</dbReference>
<evidence type="ECO:0000256" key="8">
    <source>
        <dbReference type="SAM" id="Phobius"/>
    </source>
</evidence>
<dbReference type="PANTHER" id="PTHR30576:SF21">
    <property type="entry name" value="UDP-GLUCOSE:UNDECAPRENYL-PHOSPHATE GLUCOSE-1-PHOSPHATE TRANSFERASE"/>
    <property type="match status" value="1"/>
</dbReference>
<dbReference type="PANTHER" id="PTHR30576">
    <property type="entry name" value="COLANIC BIOSYNTHESIS UDP-GLUCOSE LIPID CARRIER TRANSFERASE"/>
    <property type="match status" value="1"/>
</dbReference>
<dbReference type="GO" id="GO:0089702">
    <property type="term" value="F:undecaprenyl-phosphate glucose phosphotransferase activity"/>
    <property type="evidence" value="ECO:0007669"/>
    <property type="project" value="TreeGrafter"/>
</dbReference>
<dbReference type="InterPro" id="IPR017475">
    <property type="entry name" value="EPS_sugar_tfrase"/>
</dbReference>
<evidence type="ECO:0000313" key="10">
    <source>
        <dbReference type="EMBL" id="PAP94321.1"/>
    </source>
</evidence>
<comment type="subcellular location">
    <subcellularLocation>
        <location evidence="1">Membrane</location>
        <topology evidence="1">Multi-pass membrane protein</topology>
    </subcellularLocation>
</comment>
<name>A0A271KEU9_9HYPH</name>
<dbReference type="Pfam" id="PF02397">
    <property type="entry name" value="Bac_transf"/>
    <property type="match status" value="1"/>
</dbReference>
<keyword evidence="11" id="KW-1185">Reference proteome</keyword>
<feature type="transmembrane region" description="Helical" evidence="8">
    <location>
        <begin position="150"/>
        <end position="169"/>
    </location>
</feature>
<dbReference type="Pfam" id="PF13727">
    <property type="entry name" value="CoA_binding_3"/>
    <property type="match status" value="1"/>
</dbReference>
<evidence type="ECO:0000256" key="3">
    <source>
        <dbReference type="ARBA" id="ARBA00022679"/>
    </source>
</evidence>
<comment type="similarity">
    <text evidence="2">Belongs to the bacterial sugar transferase family.</text>
</comment>
<evidence type="ECO:0000256" key="5">
    <source>
        <dbReference type="ARBA" id="ARBA00022989"/>
    </source>
</evidence>
<protein>
    <recommendedName>
        <fullName evidence="9">Bacterial sugar transferase domain-containing protein</fullName>
    </recommendedName>
</protein>
<feature type="transmembrane region" description="Helical" evidence="8">
    <location>
        <begin position="46"/>
        <end position="71"/>
    </location>
</feature>
<evidence type="ECO:0000256" key="4">
    <source>
        <dbReference type="ARBA" id="ARBA00022692"/>
    </source>
</evidence>
<evidence type="ECO:0000256" key="7">
    <source>
        <dbReference type="ARBA" id="ARBA00023169"/>
    </source>
</evidence>
<sequence>MGWRVPCARKEKGSTGFGGFVSMRHAPTEASRALWNRRVEPLRLPVGAVCVFLATADFLLGQTILLASIELYHRAFGVRPPDIWDSICLSVTAGLLLVAFMTARGAYTVSGILDDHCRIKTLISGWLFVFFSILWLAFLTKTTSTFSRGSLTLAFAVGFPTLLPAHAVLARGLKRLLAAEKLVLRTVYLFYSGVPGKEQGIISKLRQQGIAVCGVSNIENDDGTIAARSVHAAAAAAQAAFRNGSYGAVYLFCSWDQRKLIDRILEEMSRLPLPIYLFADAYIDRILAGSPLHTGWQRAFEVQRIPLRPAERLLKRLFDIAVASLLLLFLCPLMALVACAIALENGRPVLFRQTRRGFGGKPFNIYKFRSMTVQENGTQIRQAQRNDARVTRLGRILRRSNIDELPQLFNVLRGEMSLVGPRPHAIAHDDTYSVIIASYAYRHHVKPGLTGWAQINGFRGETKELWRMEKRVEHDLWYIKSWSMLLDIKIIWKTALLVFSDRNVY</sequence>
<dbReference type="InterPro" id="IPR003362">
    <property type="entry name" value="Bact_transf"/>
</dbReference>
<feature type="transmembrane region" description="Helical" evidence="8">
    <location>
        <begin position="83"/>
        <end position="107"/>
    </location>
</feature>
<dbReference type="OrthoDB" id="9808602at2"/>
<organism evidence="10 11">
    <name type="scientific">Mesorhizobium wenxiniae</name>
    <dbReference type="NCBI Taxonomy" id="2014805"/>
    <lineage>
        <taxon>Bacteria</taxon>
        <taxon>Pseudomonadati</taxon>
        <taxon>Pseudomonadota</taxon>
        <taxon>Alphaproteobacteria</taxon>
        <taxon>Hyphomicrobiales</taxon>
        <taxon>Phyllobacteriaceae</taxon>
        <taxon>Mesorhizobium</taxon>
    </lineage>
</organism>
<evidence type="ECO:0000259" key="9">
    <source>
        <dbReference type="Pfam" id="PF02397"/>
    </source>
</evidence>
<dbReference type="Proteomes" id="UP000215931">
    <property type="component" value="Unassembled WGS sequence"/>
</dbReference>
<evidence type="ECO:0000256" key="2">
    <source>
        <dbReference type="ARBA" id="ARBA00006464"/>
    </source>
</evidence>
<reference evidence="10 11" key="1">
    <citation type="submission" date="2017-08" db="EMBL/GenBank/DDBJ databases">
        <title>Mesorhizobium wenxinae sp. nov., a novel rhizobial species isolated from root nodules of chickpea (Cicer arietinum L.).</title>
        <authorList>
            <person name="Zhang J."/>
        </authorList>
    </citation>
    <scope>NUCLEOTIDE SEQUENCE [LARGE SCALE GENOMIC DNA]</scope>
    <source>
        <strain evidence="11">WYCCWR 10019</strain>
    </source>
</reference>
<feature type="transmembrane region" description="Helical" evidence="8">
    <location>
        <begin position="317"/>
        <end position="343"/>
    </location>
</feature>
<feature type="domain" description="Bacterial sugar transferase" evidence="9">
    <location>
        <begin position="315"/>
        <end position="499"/>
    </location>
</feature>
<dbReference type="GO" id="GO:0000271">
    <property type="term" value="P:polysaccharide biosynthetic process"/>
    <property type="evidence" value="ECO:0007669"/>
    <property type="project" value="UniProtKB-KW"/>
</dbReference>
<evidence type="ECO:0000313" key="11">
    <source>
        <dbReference type="Proteomes" id="UP000215931"/>
    </source>
</evidence>
<accession>A0A271KEU9</accession>
<keyword evidence="7" id="KW-0270">Exopolysaccharide synthesis</keyword>
<proteinExistence type="inferred from homology"/>
<keyword evidence="4 8" id="KW-0812">Transmembrane</keyword>
<keyword evidence="6 8" id="KW-0472">Membrane</keyword>